<accession>A0A1W1I0K2</accession>
<feature type="transmembrane region" description="Helical" evidence="7">
    <location>
        <begin position="51"/>
        <end position="70"/>
    </location>
</feature>
<evidence type="ECO:0000259" key="8">
    <source>
        <dbReference type="Pfam" id="PF13632"/>
    </source>
</evidence>
<keyword evidence="10" id="KW-1185">Reference proteome</keyword>
<keyword evidence="2" id="KW-0328">Glycosyltransferase</keyword>
<evidence type="ECO:0000256" key="6">
    <source>
        <dbReference type="ARBA" id="ARBA00023136"/>
    </source>
</evidence>
<gene>
    <name evidence="9" type="ORF">NSJP_0340</name>
</gene>
<dbReference type="AlphaFoldDB" id="A0A1W1I0K2"/>
<evidence type="ECO:0000256" key="7">
    <source>
        <dbReference type="SAM" id="Phobius"/>
    </source>
</evidence>
<dbReference type="GO" id="GO:0005886">
    <property type="term" value="C:plasma membrane"/>
    <property type="evidence" value="ECO:0007669"/>
    <property type="project" value="TreeGrafter"/>
</dbReference>
<organism evidence="9 10">
    <name type="scientific">Nitrospira japonica</name>
    <dbReference type="NCBI Taxonomy" id="1325564"/>
    <lineage>
        <taxon>Bacteria</taxon>
        <taxon>Pseudomonadati</taxon>
        <taxon>Nitrospirota</taxon>
        <taxon>Nitrospiria</taxon>
        <taxon>Nitrospirales</taxon>
        <taxon>Nitrospiraceae</taxon>
        <taxon>Nitrospira</taxon>
    </lineage>
</organism>
<protein>
    <submittedName>
        <fullName evidence="9">Glycosyltransferase family group 2</fullName>
    </submittedName>
</protein>
<dbReference type="RefSeq" id="WP_172834084.1">
    <property type="nucleotide sequence ID" value="NZ_LT828648.1"/>
</dbReference>
<keyword evidence="6 7" id="KW-0472">Membrane</keyword>
<name>A0A1W1I0K2_9BACT</name>
<evidence type="ECO:0000256" key="3">
    <source>
        <dbReference type="ARBA" id="ARBA00022679"/>
    </source>
</evidence>
<evidence type="ECO:0000256" key="2">
    <source>
        <dbReference type="ARBA" id="ARBA00022676"/>
    </source>
</evidence>
<keyword evidence="5 7" id="KW-1133">Transmembrane helix</keyword>
<feature type="transmembrane region" description="Helical" evidence="7">
    <location>
        <begin position="12"/>
        <end position="31"/>
    </location>
</feature>
<comment type="subcellular location">
    <subcellularLocation>
        <location evidence="1">Membrane</location>
        <topology evidence="1">Multi-pass membrane protein</topology>
    </subcellularLocation>
</comment>
<dbReference type="GO" id="GO:0016758">
    <property type="term" value="F:hexosyltransferase activity"/>
    <property type="evidence" value="ECO:0007669"/>
    <property type="project" value="TreeGrafter"/>
</dbReference>
<dbReference type="PANTHER" id="PTHR43867:SF2">
    <property type="entry name" value="CELLULOSE SYNTHASE CATALYTIC SUBUNIT A [UDP-FORMING]"/>
    <property type="match status" value="1"/>
</dbReference>
<feature type="domain" description="Glycosyltransferase 2-like" evidence="8">
    <location>
        <begin position="337"/>
        <end position="560"/>
    </location>
</feature>
<evidence type="ECO:0000313" key="9">
    <source>
        <dbReference type="EMBL" id="SLM46512.1"/>
    </source>
</evidence>
<evidence type="ECO:0000313" key="10">
    <source>
        <dbReference type="Proteomes" id="UP000192042"/>
    </source>
</evidence>
<reference evidence="9 10" key="1">
    <citation type="submission" date="2017-03" db="EMBL/GenBank/DDBJ databases">
        <authorList>
            <person name="Afonso C.L."/>
            <person name="Miller P.J."/>
            <person name="Scott M.A."/>
            <person name="Spackman E."/>
            <person name="Goraichik I."/>
            <person name="Dimitrov K.M."/>
            <person name="Suarez D.L."/>
            <person name="Swayne D.E."/>
        </authorList>
    </citation>
    <scope>NUCLEOTIDE SEQUENCE [LARGE SCALE GENOMIC DNA]</scope>
    <source>
        <strain evidence="9">Genome sequencing of Nitrospira japonica strain NJ11</strain>
    </source>
</reference>
<dbReference type="STRING" id="1325564.NSJP_0340"/>
<dbReference type="Proteomes" id="UP000192042">
    <property type="component" value="Chromosome I"/>
</dbReference>
<dbReference type="EMBL" id="LT828648">
    <property type="protein sequence ID" value="SLM46512.1"/>
    <property type="molecule type" value="Genomic_DNA"/>
</dbReference>
<dbReference type="KEGG" id="nja:NSJP_0340"/>
<keyword evidence="4 7" id="KW-0812">Transmembrane</keyword>
<evidence type="ECO:0000256" key="4">
    <source>
        <dbReference type="ARBA" id="ARBA00022692"/>
    </source>
</evidence>
<dbReference type="PANTHER" id="PTHR43867">
    <property type="entry name" value="CELLULOSE SYNTHASE CATALYTIC SUBUNIT A [UDP-FORMING]"/>
    <property type="match status" value="1"/>
</dbReference>
<dbReference type="InterPro" id="IPR001173">
    <property type="entry name" value="Glyco_trans_2-like"/>
</dbReference>
<dbReference type="InterPro" id="IPR029044">
    <property type="entry name" value="Nucleotide-diphossugar_trans"/>
</dbReference>
<dbReference type="InterPro" id="IPR050321">
    <property type="entry name" value="Glycosyltr_2/OpgH_subfam"/>
</dbReference>
<dbReference type="Gene3D" id="3.90.550.10">
    <property type="entry name" value="Spore Coat Polysaccharide Biosynthesis Protein SpsA, Chain A"/>
    <property type="match status" value="2"/>
</dbReference>
<dbReference type="Pfam" id="PF13632">
    <property type="entry name" value="Glyco_trans_2_3"/>
    <property type="match status" value="1"/>
</dbReference>
<dbReference type="SUPFAM" id="SSF53448">
    <property type="entry name" value="Nucleotide-diphospho-sugar transferases"/>
    <property type="match status" value="1"/>
</dbReference>
<evidence type="ECO:0000256" key="1">
    <source>
        <dbReference type="ARBA" id="ARBA00004141"/>
    </source>
</evidence>
<keyword evidence="3 9" id="KW-0808">Transferase</keyword>
<proteinExistence type="predicted"/>
<sequence>MSPNQQAFELRLTQVSLTVTVVAAAMLAWSVGTVTWTAIEQRQLGRAIEAVIFAAIAGYLVYGNLCYELARLGRLTRGCRDGEASADPPPDAFSENIAPALTILVPSYKEEIPVVRQTLLSAALQDYPNKRVVLLLDDPPSPKTHSDRTALWSARSVPFDLQTSMARPAECIARARREFRNRSSSESCWGTECVRLSDAFLHAAEWFEDQAKQYPIQSHTDVWFVREVLTVPGEEMRRSAGQWFGRRRDRSGVVPEEIAAEMDAVYERLSGRFLVEFDVFERKQYCNLSHEPNKAMNLNSYLGVMGKRVKPVLRADGVLLDETRTTIGSRVIPDSPYVITLDADSLLKPNYARTLVSIMEQPDQARMAVAQTPYSAFPNAPGALERTAGATTDIQYFVHQGFTRFAATFWVGANALLRKSALEDICQIEQTGRITVRRYIQDRTVIEDTESTVDLMAKGWTLYNYPDRLAYSATPPDFGSLVIQRARWANGGLIILPKLLEFLWRTRKRPATVPQALLQVHYLTSLALTPLSVVLLLSIPFSSDLMTPAMPLASLPYFILYARDLALAGYRPIRDLGRAYALNLLLIPVHLAGAVTSLRQMAAGTKIPFRRTPKVSGRTRTSGLDLGLQLSMILLSAGLALYHGSEGRWISASFALANLALLCYGVGQFIGLTEACQDLALSARETLARYVKPGRFSDRLLAPLSSSTALCVALVQPMRRTRPFSRQALWSLTAFFDMIVTIVG</sequence>
<evidence type="ECO:0000256" key="5">
    <source>
        <dbReference type="ARBA" id="ARBA00022989"/>
    </source>
</evidence>